<feature type="region of interest" description="Disordered" evidence="1">
    <location>
        <begin position="75"/>
        <end position="104"/>
    </location>
</feature>
<keyword evidence="2" id="KW-1133">Transmembrane helix</keyword>
<organism evidence="3 4">
    <name type="scientific">Acropora cervicornis</name>
    <name type="common">Staghorn coral</name>
    <dbReference type="NCBI Taxonomy" id="6130"/>
    <lineage>
        <taxon>Eukaryota</taxon>
        <taxon>Metazoa</taxon>
        <taxon>Cnidaria</taxon>
        <taxon>Anthozoa</taxon>
        <taxon>Hexacorallia</taxon>
        <taxon>Scleractinia</taxon>
        <taxon>Astrocoeniina</taxon>
        <taxon>Acroporidae</taxon>
        <taxon>Acropora</taxon>
    </lineage>
</organism>
<name>A0AAD9UZT1_ACRCE</name>
<keyword evidence="4" id="KW-1185">Reference proteome</keyword>
<feature type="compositionally biased region" description="Basic and acidic residues" evidence="1">
    <location>
        <begin position="88"/>
        <end position="104"/>
    </location>
</feature>
<dbReference type="EMBL" id="JARQWQ010000060">
    <property type="protein sequence ID" value="KAK2555857.1"/>
    <property type="molecule type" value="Genomic_DNA"/>
</dbReference>
<dbReference type="AlphaFoldDB" id="A0AAD9UZT1"/>
<evidence type="ECO:0000313" key="4">
    <source>
        <dbReference type="Proteomes" id="UP001249851"/>
    </source>
</evidence>
<accession>A0AAD9UZT1</accession>
<evidence type="ECO:0000256" key="2">
    <source>
        <dbReference type="SAM" id="Phobius"/>
    </source>
</evidence>
<dbReference type="PANTHER" id="PTHR31751">
    <property type="entry name" value="SI:CH211-108C17.2-RELATED-RELATED"/>
    <property type="match status" value="1"/>
</dbReference>
<keyword evidence="2" id="KW-0812">Transmembrane</keyword>
<reference evidence="3" key="2">
    <citation type="journal article" date="2023" name="Science">
        <title>Genomic signatures of disease resistance in endangered staghorn corals.</title>
        <authorList>
            <person name="Vollmer S.V."/>
            <person name="Selwyn J.D."/>
            <person name="Despard B.A."/>
            <person name="Roesel C.L."/>
        </authorList>
    </citation>
    <scope>NUCLEOTIDE SEQUENCE</scope>
    <source>
        <strain evidence="3">K2</strain>
    </source>
</reference>
<feature type="transmembrane region" description="Helical" evidence="2">
    <location>
        <begin position="46"/>
        <end position="65"/>
    </location>
</feature>
<dbReference type="PANTHER" id="PTHR31751:SF40">
    <property type="match status" value="1"/>
</dbReference>
<feature type="non-terminal residue" evidence="3">
    <location>
        <position position="104"/>
    </location>
</feature>
<keyword evidence="2" id="KW-0472">Membrane</keyword>
<evidence type="ECO:0000313" key="3">
    <source>
        <dbReference type="EMBL" id="KAK2555857.1"/>
    </source>
</evidence>
<dbReference type="Proteomes" id="UP001249851">
    <property type="component" value="Unassembled WGS sequence"/>
</dbReference>
<sequence length="104" mass="11885">NQLFPTIYIYWQKYQSTMLSKLKALRDGIVIAGDGRHDSMGHSAKFGAYTIFCCTIPMIIHFALVQGDLRDAAQKLKEKSPAPMNEMLQKEPRDEALRERRGAR</sequence>
<protein>
    <submittedName>
        <fullName evidence="3">Uncharacterized protein</fullName>
    </submittedName>
</protein>
<reference evidence="3" key="1">
    <citation type="journal article" date="2023" name="G3 (Bethesda)">
        <title>Whole genome assembly and annotation of the endangered Caribbean coral Acropora cervicornis.</title>
        <authorList>
            <person name="Selwyn J.D."/>
            <person name="Vollmer S.V."/>
        </authorList>
    </citation>
    <scope>NUCLEOTIDE SEQUENCE</scope>
    <source>
        <strain evidence="3">K2</strain>
    </source>
</reference>
<gene>
    <name evidence="3" type="ORF">P5673_022506</name>
</gene>
<evidence type="ECO:0000256" key="1">
    <source>
        <dbReference type="SAM" id="MobiDB-lite"/>
    </source>
</evidence>
<proteinExistence type="predicted"/>
<comment type="caution">
    <text evidence="3">The sequence shown here is derived from an EMBL/GenBank/DDBJ whole genome shotgun (WGS) entry which is preliminary data.</text>
</comment>